<proteinExistence type="predicted"/>
<evidence type="ECO:0000256" key="1">
    <source>
        <dbReference type="SAM" id="MobiDB-lite"/>
    </source>
</evidence>
<evidence type="ECO:0000313" key="3">
    <source>
        <dbReference type="EMBL" id="KAF2272185.1"/>
    </source>
</evidence>
<dbReference type="AlphaFoldDB" id="A0A6A6J712"/>
<keyword evidence="2" id="KW-0812">Transmembrane</keyword>
<sequence length="193" mass="21120">MHRKLGQCFSPFSPYFWWLAVALATSSPYKRARARPPRKRRVQNASRRHSTRRPQQEPCMHTNTPLVGASCTCTLSCTPAPQRLPLLAALLTLLMALVAVSLAFLQFPTFCCCCVLPCPTARNKQAVGSASMYCQQPDDAAAASVPPRRIINTGVSAVTPHLLLSDCPRPGQFENGRIAFSANAQPVWSPTIN</sequence>
<feature type="compositionally biased region" description="Basic residues" evidence="1">
    <location>
        <begin position="31"/>
        <end position="52"/>
    </location>
</feature>
<name>A0A6A6J712_WESOR</name>
<accession>A0A6A6J712</accession>
<dbReference type="EMBL" id="ML986525">
    <property type="protein sequence ID" value="KAF2272185.1"/>
    <property type="molecule type" value="Genomic_DNA"/>
</dbReference>
<feature type="region of interest" description="Disordered" evidence="1">
    <location>
        <begin position="31"/>
        <end position="59"/>
    </location>
</feature>
<organism evidence="3 4">
    <name type="scientific">Westerdykella ornata</name>
    <dbReference type="NCBI Taxonomy" id="318751"/>
    <lineage>
        <taxon>Eukaryota</taxon>
        <taxon>Fungi</taxon>
        <taxon>Dikarya</taxon>
        <taxon>Ascomycota</taxon>
        <taxon>Pezizomycotina</taxon>
        <taxon>Dothideomycetes</taxon>
        <taxon>Pleosporomycetidae</taxon>
        <taxon>Pleosporales</taxon>
        <taxon>Sporormiaceae</taxon>
        <taxon>Westerdykella</taxon>
    </lineage>
</organism>
<evidence type="ECO:0000256" key="2">
    <source>
        <dbReference type="SAM" id="Phobius"/>
    </source>
</evidence>
<evidence type="ECO:0000313" key="4">
    <source>
        <dbReference type="Proteomes" id="UP000800097"/>
    </source>
</evidence>
<keyword evidence="2" id="KW-0472">Membrane</keyword>
<feature type="transmembrane region" description="Helical" evidence="2">
    <location>
        <begin position="84"/>
        <end position="105"/>
    </location>
</feature>
<dbReference type="Proteomes" id="UP000800097">
    <property type="component" value="Unassembled WGS sequence"/>
</dbReference>
<gene>
    <name evidence="3" type="ORF">EI97DRAFT_233418</name>
</gene>
<dbReference type="RefSeq" id="XP_033649724.1">
    <property type="nucleotide sequence ID" value="XM_033793969.1"/>
</dbReference>
<protein>
    <submittedName>
        <fullName evidence="3">Uncharacterized protein</fullName>
    </submittedName>
</protein>
<keyword evidence="2" id="KW-1133">Transmembrane helix</keyword>
<keyword evidence="4" id="KW-1185">Reference proteome</keyword>
<reference evidence="3" key="1">
    <citation type="journal article" date="2020" name="Stud. Mycol.">
        <title>101 Dothideomycetes genomes: a test case for predicting lifestyles and emergence of pathogens.</title>
        <authorList>
            <person name="Haridas S."/>
            <person name="Albert R."/>
            <person name="Binder M."/>
            <person name="Bloem J."/>
            <person name="Labutti K."/>
            <person name="Salamov A."/>
            <person name="Andreopoulos B."/>
            <person name="Baker S."/>
            <person name="Barry K."/>
            <person name="Bills G."/>
            <person name="Bluhm B."/>
            <person name="Cannon C."/>
            <person name="Castanera R."/>
            <person name="Culley D."/>
            <person name="Daum C."/>
            <person name="Ezra D."/>
            <person name="Gonzalez J."/>
            <person name="Henrissat B."/>
            <person name="Kuo A."/>
            <person name="Liang C."/>
            <person name="Lipzen A."/>
            <person name="Lutzoni F."/>
            <person name="Magnuson J."/>
            <person name="Mondo S."/>
            <person name="Nolan M."/>
            <person name="Ohm R."/>
            <person name="Pangilinan J."/>
            <person name="Park H.-J."/>
            <person name="Ramirez L."/>
            <person name="Alfaro M."/>
            <person name="Sun H."/>
            <person name="Tritt A."/>
            <person name="Yoshinaga Y."/>
            <person name="Zwiers L.-H."/>
            <person name="Turgeon B."/>
            <person name="Goodwin S."/>
            <person name="Spatafora J."/>
            <person name="Crous P."/>
            <person name="Grigoriev I."/>
        </authorList>
    </citation>
    <scope>NUCLEOTIDE SEQUENCE</scope>
    <source>
        <strain evidence="3">CBS 379.55</strain>
    </source>
</reference>
<feature type="transmembrane region" description="Helical" evidence="2">
    <location>
        <begin position="15"/>
        <end position="32"/>
    </location>
</feature>
<dbReference type="GeneID" id="54547144"/>